<dbReference type="PROSITE" id="PS51186">
    <property type="entry name" value="GNAT"/>
    <property type="match status" value="1"/>
</dbReference>
<sequence length="167" mass="18809">MAEQVIIDTMTPADWDQVRAIFIEGIEGGNATFHAIPPSFEQWDAGHLEECRFVARVDGEIVGWIALSPFSSNAFHKGVTEDSIYISSRAQGMGVGTKLLKKCIEESEKYGIWTIQSQIFSDNDASIHLHRKFGFRVVGVRERFGRLNGVWRDVTLLDRRSTIIGHD</sequence>
<evidence type="ECO:0000313" key="4">
    <source>
        <dbReference type="EMBL" id="MBK3494679.1"/>
    </source>
</evidence>
<feature type="domain" description="N-acetyltransferase" evidence="3">
    <location>
        <begin position="5"/>
        <end position="157"/>
    </location>
</feature>
<organism evidence="4 5">
    <name type="scientific">Viridibacillus soli</name>
    <dbReference type="NCBI Taxonomy" id="2798301"/>
    <lineage>
        <taxon>Bacteria</taxon>
        <taxon>Bacillati</taxon>
        <taxon>Bacillota</taxon>
        <taxon>Bacilli</taxon>
        <taxon>Bacillales</taxon>
        <taxon>Caryophanaceae</taxon>
        <taxon>Viridibacillus</taxon>
    </lineage>
</organism>
<protein>
    <submittedName>
        <fullName evidence="4">N-acetyltransferase</fullName>
    </submittedName>
</protein>
<dbReference type="Pfam" id="PF00583">
    <property type="entry name" value="Acetyltransf_1"/>
    <property type="match status" value="1"/>
</dbReference>
<evidence type="ECO:0000313" key="5">
    <source>
        <dbReference type="Proteomes" id="UP000618943"/>
    </source>
</evidence>
<comment type="caution">
    <text evidence="4">The sequence shown here is derived from an EMBL/GenBank/DDBJ whole genome shotgun (WGS) entry which is preliminary data.</text>
</comment>
<dbReference type="RefSeq" id="WP_200748495.1">
    <property type="nucleotide sequence ID" value="NZ_JAEOAH010000006.1"/>
</dbReference>
<name>A0ABS1H5J1_9BACL</name>
<evidence type="ECO:0000256" key="1">
    <source>
        <dbReference type="ARBA" id="ARBA00022679"/>
    </source>
</evidence>
<dbReference type="Proteomes" id="UP000618943">
    <property type="component" value="Unassembled WGS sequence"/>
</dbReference>
<dbReference type="SUPFAM" id="SSF55729">
    <property type="entry name" value="Acyl-CoA N-acyltransferases (Nat)"/>
    <property type="match status" value="1"/>
</dbReference>
<gene>
    <name evidence="4" type="ORF">JFL43_07375</name>
</gene>
<proteinExistence type="predicted"/>
<evidence type="ECO:0000259" key="3">
    <source>
        <dbReference type="PROSITE" id="PS51186"/>
    </source>
</evidence>
<accession>A0ABS1H5J1</accession>
<dbReference type="EMBL" id="JAEOAH010000006">
    <property type="protein sequence ID" value="MBK3494679.1"/>
    <property type="molecule type" value="Genomic_DNA"/>
</dbReference>
<dbReference type="CDD" id="cd04301">
    <property type="entry name" value="NAT_SF"/>
    <property type="match status" value="1"/>
</dbReference>
<keyword evidence="2" id="KW-0012">Acyltransferase</keyword>
<reference evidence="4 5" key="1">
    <citation type="submission" date="2020-12" db="EMBL/GenBank/DDBJ databases">
        <title>YIM B01967 draft genome.</title>
        <authorList>
            <person name="Yan X."/>
        </authorList>
    </citation>
    <scope>NUCLEOTIDE SEQUENCE [LARGE SCALE GENOMIC DNA]</scope>
    <source>
        <strain evidence="4 5">YIM B01967</strain>
    </source>
</reference>
<evidence type="ECO:0000256" key="2">
    <source>
        <dbReference type="ARBA" id="ARBA00023315"/>
    </source>
</evidence>
<keyword evidence="1" id="KW-0808">Transferase</keyword>
<dbReference type="PANTHER" id="PTHR43072">
    <property type="entry name" value="N-ACETYLTRANSFERASE"/>
    <property type="match status" value="1"/>
</dbReference>
<dbReference type="Gene3D" id="3.40.630.30">
    <property type="match status" value="1"/>
</dbReference>
<dbReference type="PANTHER" id="PTHR43072:SF23">
    <property type="entry name" value="UPF0039 PROTEIN C11D3.02C"/>
    <property type="match status" value="1"/>
</dbReference>
<dbReference type="InterPro" id="IPR000182">
    <property type="entry name" value="GNAT_dom"/>
</dbReference>
<keyword evidence="5" id="KW-1185">Reference proteome</keyword>
<dbReference type="InterPro" id="IPR016181">
    <property type="entry name" value="Acyl_CoA_acyltransferase"/>
</dbReference>